<keyword evidence="1" id="KW-0812">Transmembrane</keyword>
<proteinExistence type="predicted"/>
<reference evidence="2" key="1">
    <citation type="journal article" name="Emerg. Infect. Dis.">
        <title>Two cases of a newly characterized neisseria species.</title>
        <authorList>
            <person name="Mustapha M."/>
            <person name="Lemos A.P.S."/>
            <person name="Harrison L.H."/>
            <person name="Vantyne D."/>
            <person name="Sacchi C.T."/>
        </authorList>
    </citation>
    <scope>NUCLEOTIDE SEQUENCE</scope>
    <source>
        <strain evidence="2">N.95.16</strain>
    </source>
</reference>
<sequence length="256" mass="29745">MSAKSSGWYMNSLPLKFLLSPFKAIYTVFLIVLIIFGLSLVTQNYLQTPDLLEQELARLEHINHNQPILWQDRPSEKLNITVSRTSYRTLSTVFFEWTQVNKALAAQSESDFGYRFKNYLIPRLDLLKHFDKTLQVISIRIGNICLFIGLAALLYILALIDGLVMRRIRQENASRESAGIYHRAKYWRSGIIWLSILFYLCSPIVLSPYWLLVPISSSAYMVFLQAKYLKNTFNNKMERSPEYYSDGLFPIFGLTE</sequence>
<protein>
    <submittedName>
        <fullName evidence="2">DUF4400 domain-containing protein</fullName>
    </submittedName>
</protein>
<keyword evidence="1" id="KW-1133">Transmembrane helix</keyword>
<dbReference type="Pfam" id="PF14348">
    <property type="entry name" value="DtrJ-like"/>
    <property type="match status" value="1"/>
</dbReference>
<accession>A0A7X2KZP1</accession>
<gene>
    <name evidence="2" type="ORF">GJU80_12495</name>
</gene>
<dbReference type="AlphaFoldDB" id="A0A7X2KZP1"/>
<keyword evidence="1" id="KW-0472">Membrane</keyword>
<organism evidence="2 3">
    <name type="scientific">Neisseria brasiliensis</name>
    <dbReference type="NCBI Taxonomy" id="2666100"/>
    <lineage>
        <taxon>Bacteria</taxon>
        <taxon>Pseudomonadati</taxon>
        <taxon>Pseudomonadota</taxon>
        <taxon>Betaproteobacteria</taxon>
        <taxon>Neisseriales</taxon>
        <taxon>Neisseriaceae</taxon>
        <taxon>Neisseria</taxon>
    </lineage>
</organism>
<keyword evidence="3" id="KW-1185">Reference proteome</keyword>
<dbReference type="EMBL" id="WJXO01000002">
    <property type="protein sequence ID" value="MRN39272.1"/>
    <property type="molecule type" value="Genomic_DNA"/>
</dbReference>
<dbReference type="RefSeq" id="WP_095502564.1">
    <property type="nucleotide sequence ID" value="NZ_WJXO01000002.1"/>
</dbReference>
<feature type="transmembrane region" description="Helical" evidence="1">
    <location>
        <begin position="141"/>
        <end position="165"/>
    </location>
</feature>
<evidence type="ECO:0000313" key="3">
    <source>
        <dbReference type="Proteomes" id="UP000486297"/>
    </source>
</evidence>
<name>A0A7X2KZP1_9NEIS</name>
<feature type="transmembrane region" description="Helical" evidence="1">
    <location>
        <begin position="186"/>
        <end position="205"/>
    </location>
</feature>
<dbReference type="InterPro" id="IPR022266">
    <property type="entry name" value="DtrJ-like"/>
</dbReference>
<evidence type="ECO:0000313" key="2">
    <source>
        <dbReference type="EMBL" id="MRN39272.1"/>
    </source>
</evidence>
<dbReference type="Proteomes" id="UP000486297">
    <property type="component" value="Unassembled WGS sequence"/>
</dbReference>
<evidence type="ECO:0000256" key="1">
    <source>
        <dbReference type="SAM" id="Phobius"/>
    </source>
</evidence>
<feature type="transmembrane region" description="Helical" evidence="1">
    <location>
        <begin position="21"/>
        <end position="41"/>
    </location>
</feature>
<comment type="caution">
    <text evidence="2">The sequence shown here is derived from an EMBL/GenBank/DDBJ whole genome shotgun (WGS) entry which is preliminary data.</text>
</comment>